<name>A0ABT1RTH3_9FIRM</name>
<dbReference type="Gene3D" id="3.40.50.12780">
    <property type="entry name" value="N-terminal domain of ligase-like"/>
    <property type="match status" value="1"/>
</dbReference>
<feature type="domain" description="AMP-dependent synthetase/ligase" evidence="2">
    <location>
        <begin position="19"/>
        <end position="352"/>
    </location>
</feature>
<evidence type="ECO:0000313" key="4">
    <source>
        <dbReference type="Proteomes" id="UP001524502"/>
    </source>
</evidence>
<accession>A0ABT1RTH3</accession>
<dbReference type="RefSeq" id="WP_256133685.1">
    <property type="nucleotide sequence ID" value="NZ_JANFXK010000031.1"/>
</dbReference>
<dbReference type="InterPro" id="IPR042099">
    <property type="entry name" value="ANL_N_sf"/>
</dbReference>
<dbReference type="InterPro" id="IPR020845">
    <property type="entry name" value="AMP-binding_CS"/>
</dbReference>
<dbReference type="Proteomes" id="UP001524502">
    <property type="component" value="Unassembled WGS sequence"/>
</dbReference>
<dbReference type="InterPro" id="IPR000873">
    <property type="entry name" value="AMP-dep_synth/lig_dom"/>
</dbReference>
<comment type="catalytic activity">
    <reaction evidence="1">
        <text>a long-chain fatty acid + ATP + CoA = a long-chain fatty acyl-CoA + AMP + diphosphate</text>
        <dbReference type="Rhea" id="RHEA:15421"/>
        <dbReference type="ChEBI" id="CHEBI:30616"/>
        <dbReference type="ChEBI" id="CHEBI:33019"/>
        <dbReference type="ChEBI" id="CHEBI:57287"/>
        <dbReference type="ChEBI" id="CHEBI:57560"/>
        <dbReference type="ChEBI" id="CHEBI:83139"/>
        <dbReference type="ChEBI" id="CHEBI:456215"/>
        <dbReference type="EC" id="6.2.1.3"/>
    </reaction>
    <physiologicalReaction direction="left-to-right" evidence="1">
        <dbReference type="Rhea" id="RHEA:15422"/>
    </physiologicalReaction>
</comment>
<keyword evidence="4" id="KW-1185">Reference proteome</keyword>
<dbReference type="Gene3D" id="3.30.300.30">
    <property type="match status" value="1"/>
</dbReference>
<organism evidence="3 4">
    <name type="scientific">Anaerovorax odorimutans</name>
    <dbReference type="NCBI Taxonomy" id="109327"/>
    <lineage>
        <taxon>Bacteria</taxon>
        <taxon>Bacillati</taxon>
        <taxon>Bacillota</taxon>
        <taxon>Clostridia</taxon>
        <taxon>Peptostreptococcales</taxon>
        <taxon>Anaerovoracaceae</taxon>
        <taxon>Anaerovorax</taxon>
    </lineage>
</organism>
<dbReference type="InterPro" id="IPR045851">
    <property type="entry name" value="AMP-bd_C_sf"/>
</dbReference>
<gene>
    <name evidence="3" type="ORF">NE619_17270</name>
</gene>
<evidence type="ECO:0000256" key="1">
    <source>
        <dbReference type="ARBA" id="ARBA00024484"/>
    </source>
</evidence>
<reference evidence="3 4" key="1">
    <citation type="submission" date="2022-06" db="EMBL/GenBank/DDBJ databases">
        <title>Isolation of gut microbiota from human fecal samples.</title>
        <authorList>
            <person name="Pamer E.G."/>
            <person name="Barat B."/>
            <person name="Waligurski E."/>
            <person name="Medina S."/>
            <person name="Paddock L."/>
            <person name="Mostad J."/>
        </authorList>
    </citation>
    <scope>NUCLEOTIDE SEQUENCE [LARGE SCALE GENOMIC DNA]</scope>
    <source>
        <strain evidence="3 4">SL.3.17</strain>
    </source>
</reference>
<dbReference type="Pfam" id="PF23562">
    <property type="entry name" value="AMP-binding_C_3"/>
    <property type="match status" value="1"/>
</dbReference>
<proteinExistence type="predicted"/>
<dbReference type="PANTHER" id="PTHR43272">
    <property type="entry name" value="LONG-CHAIN-FATTY-ACID--COA LIGASE"/>
    <property type="match status" value="1"/>
</dbReference>
<dbReference type="EMBL" id="JANFXK010000031">
    <property type="protein sequence ID" value="MCQ4638483.1"/>
    <property type="molecule type" value="Genomic_DNA"/>
</dbReference>
<comment type="caution">
    <text evidence="3">The sequence shown here is derived from an EMBL/GenBank/DDBJ whole genome shotgun (WGS) entry which is preliminary data.</text>
</comment>
<protein>
    <submittedName>
        <fullName evidence="3">AMP-binding protein</fullName>
    </submittedName>
</protein>
<evidence type="ECO:0000259" key="2">
    <source>
        <dbReference type="Pfam" id="PF00501"/>
    </source>
</evidence>
<dbReference type="SUPFAM" id="SSF56801">
    <property type="entry name" value="Acetyl-CoA synthetase-like"/>
    <property type="match status" value="1"/>
</dbReference>
<evidence type="ECO:0000313" key="3">
    <source>
        <dbReference type="EMBL" id="MCQ4638483.1"/>
    </source>
</evidence>
<dbReference type="PROSITE" id="PS00455">
    <property type="entry name" value="AMP_BINDING"/>
    <property type="match status" value="1"/>
</dbReference>
<dbReference type="Pfam" id="PF00501">
    <property type="entry name" value="AMP-binding"/>
    <property type="match status" value="1"/>
</dbReference>
<sequence length="524" mass="60168">MEELFRKLEENNVNYIEYKGQKKYFYEIYRDVQIISEFLHNRGLKQNDRIGLIASNCYEYLICDLACLANGYILVSFHKNDKLNGVNELFSLYDLSYLIYDEFDKIYKNSKSKICSINEITEIVKSKEPNFKNSLKINFTVGDIFSIIFTSGSTGTPKGLEIKLSSANEFINNCVRKFNLLSNDKILACLPMSQFSSRCYMYSAILIGFNICLAKPSELMWAFRRFKPTLFQGVPFIFESIYDAFLKNLYTSKKKLFVFNIYMKLYNVLPKKILKKIQIAMFSEIHNLLGGNIRYLITGSAPIPYAILKTFEAIGLKIYEGYGLIETGMIALNYPNCNKMGSVGKILNNKEVIFDKNNQIIVKSVDLWGKKYLNTSESVNAQIFIGQNTIATGDIGHIDSEGFLYLDGRAKEIIVMSTGEKVHPIEIENKINSSKYIKQTAVFGDGKPNLSAVIVPRDKNISLDVINREIANINNQMSKKSRISNFFISKEPFTIENHMMTSNLKLDREKIYSIFEKEIEAYYE</sequence>
<dbReference type="PANTHER" id="PTHR43272:SF52">
    <property type="entry name" value="AMP-DEPENDENT SYNTHETASE_LIGASE DOMAIN-CONTAINING PROTEIN"/>
    <property type="match status" value="1"/>
</dbReference>